<evidence type="ECO:0000313" key="2">
    <source>
        <dbReference type="Proteomes" id="UP001176961"/>
    </source>
</evidence>
<comment type="caution">
    <text evidence="1">The sequence shown here is derived from an EMBL/GenBank/DDBJ whole genome shotgun (WGS) entry which is preliminary data.</text>
</comment>
<evidence type="ECO:0000313" key="1">
    <source>
        <dbReference type="EMBL" id="CAJ0599904.1"/>
    </source>
</evidence>
<reference evidence="1" key="1">
    <citation type="submission" date="2023-07" db="EMBL/GenBank/DDBJ databases">
        <authorList>
            <consortium name="CYATHOMIX"/>
        </authorList>
    </citation>
    <scope>NUCLEOTIDE SEQUENCE</scope>
    <source>
        <strain evidence="1">N/A</strain>
    </source>
</reference>
<dbReference type="AlphaFoldDB" id="A0AA36GX43"/>
<organism evidence="1 2">
    <name type="scientific">Cylicocyclus nassatus</name>
    <name type="common">Nematode worm</name>
    <dbReference type="NCBI Taxonomy" id="53992"/>
    <lineage>
        <taxon>Eukaryota</taxon>
        <taxon>Metazoa</taxon>
        <taxon>Ecdysozoa</taxon>
        <taxon>Nematoda</taxon>
        <taxon>Chromadorea</taxon>
        <taxon>Rhabditida</taxon>
        <taxon>Rhabditina</taxon>
        <taxon>Rhabditomorpha</taxon>
        <taxon>Strongyloidea</taxon>
        <taxon>Strongylidae</taxon>
        <taxon>Cylicocyclus</taxon>
    </lineage>
</organism>
<name>A0AA36GX43_CYLNA</name>
<keyword evidence="2" id="KW-1185">Reference proteome</keyword>
<accession>A0AA36GX43</accession>
<protein>
    <submittedName>
        <fullName evidence="1">Uncharacterized protein</fullName>
    </submittedName>
</protein>
<dbReference type="Proteomes" id="UP001176961">
    <property type="component" value="Unassembled WGS sequence"/>
</dbReference>
<sequence length="134" mass="16015">MESRILPGIDGQQIIEGFKNICQDLGSLNYITDPLDVLFTRIHYLITRGATKGYHTPTPMYSRYYWHDRVPSKFNLARTLARDVNHDVEFCKIILSSEWRRVACKTYMEYSWFWGRYYDYFCCAFNEYAHEIVV</sequence>
<dbReference type="EMBL" id="CATQJL010000223">
    <property type="protein sequence ID" value="CAJ0599904.1"/>
    <property type="molecule type" value="Genomic_DNA"/>
</dbReference>
<proteinExistence type="predicted"/>
<gene>
    <name evidence="1" type="ORF">CYNAS_LOCUS11887</name>
</gene>